<dbReference type="Gene3D" id="3.30.1150.10">
    <property type="match status" value="1"/>
</dbReference>
<reference evidence="4 5" key="1">
    <citation type="submission" date="2021-04" db="EMBL/GenBank/DDBJ databases">
        <authorList>
            <person name="Rodrigo-Torres L."/>
            <person name="Arahal R. D."/>
            <person name="Lucena T."/>
        </authorList>
    </citation>
    <scope>NUCLEOTIDE SEQUENCE [LARGE SCALE GENOMIC DNA]</scope>
    <source>
        <strain evidence="4 5">CECT 9623</strain>
    </source>
</reference>
<dbReference type="Pfam" id="PF03544">
    <property type="entry name" value="TonB_C"/>
    <property type="match status" value="1"/>
</dbReference>
<evidence type="ECO:0000313" key="5">
    <source>
        <dbReference type="Proteomes" id="UP000679725"/>
    </source>
</evidence>
<name>A0ABM8UJ52_9BACT</name>
<dbReference type="InterPro" id="IPR052173">
    <property type="entry name" value="Beta-lactam_resp_regulator"/>
</dbReference>
<dbReference type="EMBL" id="CAJRAU010000001">
    <property type="protein sequence ID" value="CAG5067403.1"/>
    <property type="molecule type" value="Genomic_DNA"/>
</dbReference>
<sequence>MIVYFILVHICLIAGYGFYNVFLEKQTYFTLNRISLIGLAVLSFCIPAIPVNPHLSVSIPLDLVIHGETLSEVAPQMWNDQIPDWLKWAYFAGVFFKLGWLIIRLLYIRSKIRKPAHHAAFSFFKYKVVDRNAANFEMINYHEDVHIRQWHSLDILFFEIVAIVAWFNPVVYFYQRSIKRTHEFLADRETARHFGNYYQYASLILNRSLQYAPEMTNAFTDKHLLKQRIAMLGRNNASKGNLVKYVLLIPVLLCLTSFSALYKNSAATVEMGRKGSVAPAFPGGLDAFLGYLSKEVSQSNIFKAHHGQGKVSVSFVVDTDGNVVSPQVMDSPNENLNSEAVRIIGNSPRWSPGVQNGRPVRVKHEIKLGYQLSATN</sequence>
<dbReference type="Proteomes" id="UP000679725">
    <property type="component" value="Unassembled WGS sequence"/>
</dbReference>
<keyword evidence="1" id="KW-0472">Membrane</keyword>
<dbReference type="InterPro" id="IPR037682">
    <property type="entry name" value="TonB_C"/>
</dbReference>
<protein>
    <recommendedName>
        <fullName evidence="6">TonB family protein</fullName>
    </recommendedName>
</protein>
<dbReference type="SUPFAM" id="SSF74653">
    <property type="entry name" value="TolA/TonB C-terminal domain"/>
    <property type="match status" value="1"/>
</dbReference>
<feature type="transmembrane region" description="Helical" evidence="1">
    <location>
        <begin position="6"/>
        <end position="22"/>
    </location>
</feature>
<accession>A0ABM8UJ52</accession>
<evidence type="ECO:0000259" key="3">
    <source>
        <dbReference type="Pfam" id="PF05569"/>
    </source>
</evidence>
<organism evidence="4 5">
    <name type="scientific">Dyadobacter linearis</name>
    <dbReference type="NCBI Taxonomy" id="2823330"/>
    <lineage>
        <taxon>Bacteria</taxon>
        <taxon>Pseudomonadati</taxon>
        <taxon>Bacteroidota</taxon>
        <taxon>Cytophagia</taxon>
        <taxon>Cytophagales</taxon>
        <taxon>Spirosomataceae</taxon>
        <taxon>Dyadobacter</taxon>
    </lineage>
</organism>
<evidence type="ECO:0000259" key="2">
    <source>
        <dbReference type="Pfam" id="PF03544"/>
    </source>
</evidence>
<dbReference type="RefSeq" id="WP_215231582.1">
    <property type="nucleotide sequence ID" value="NZ_CAJRAU010000001.1"/>
</dbReference>
<feature type="domain" description="TonB C-terminal" evidence="2">
    <location>
        <begin position="308"/>
        <end position="371"/>
    </location>
</feature>
<comment type="caution">
    <text evidence="4">The sequence shown here is derived from an EMBL/GenBank/DDBJ whole genome shotgun (WGS) entry which is preliminary data.</text>
</comment>
<evidence type="ECO:0000313" key="4">
    <source>
        <dbReference type="EMBL" id="CAG5067403.1"/>
    </source>
</evidence>
<feature type="transmembrane region" description="Helical" evidence="1">
    <location>
        <begin position="155"/>
        <end position="174"/>
    </location>
</feature>
<keyword evidence="1" id="KW-0812">Transmembrane</keyword>
<feature type="domain" description="Peptidase M56" evidence="3">
    <location>
        <begin position="132"/>
        <end position="232"/>
    </location>
</feature>
<proteinExistence type="predicted"/>
<dbReference type="InterPro" id="IPR008756">
    <property type="entry name" value="Peptidase_M56"/>
</dbReference>
<gene>
    <name evidence="4" type="ORF">DYBT9623_00124</name>
</gene>
<dbReference type="Pfam" id="PF05569">
    <property type="entry name" value="Peptidase_M56"/>
    <property type="match status" value="1"/>
</dbReference>
<keyword evidence="5" id="KW-1185">Reference proteome</keyword>
<dbReference type="PANTHER" id="PTHR34978">
    <property type="entry name" value="POSSIBLE SENSOR-TRANSDUCER PROTEIN BLAR"/>
    <property type="match status" value="1"/>
</dbReference>
<evidence type="ECO:0000256" key="1">
    <source>
        <dbReference type="SAM" id="Phobius"/>
    </source>
</evidence>
<dbReference type="PANTHER" id="PTHR34978:SF3">
    <property type="entry name" value="SLR0241 PROTEIN"/>
    <property type="match status" value="1"/>
</dbReference>
<evidence type="ECO:0008006" key="6">
    <source>
        <dbReference type="Google" id="ProtNLM"/>
    </source>
</evidence>
<feature type="transmembrane region" description="Helical" evidence="1">
    <location>
        <begin position="34"/>
        <end position="51"/>
    </location>
</feature>
<keyword evidence="1" id="KW-1133">Transmembrane helix</keyword>
<feature type="transmembrane region" description="Helical" evidence="1">
    <location>
        <begin position="88"/>
        <end position="107"/>
    </location>
</feature>